<name>A0A8H3WG07_9PEZI</name>
<dbReference type="Gene3D" id="1.10.520.20">
    <property type="entry name" value="N-terminal domain of the delta subunit of the F1F0-ATP synthase"/>
    <property type="match status" value="1"/>
</dbReference>
<evidence type="ECO:0000256" key="1">
    <source>
        <dbReference type="ARBA" id="ARBA00004370"/>
    </source>
</evidence>
<feature type="binding site" evidence="9">
    <location>
        <position position="226"/>
    </location>
    <ligand>
        <name>Zn(2+)</name>
        <dbReference type="ChEBI" id="CHEBI:29105"/>
    </ligand>
</feature>
<keyword evidence="9" id="KW-0479">Metal-binding</keyword>
<dbReference type="AlphaFoldDB" id="A0A8H3WG07"/>
<keyword evidence="9" id="KW-0862">Zinc</keyword>
<evidence type="ECO:0000313" key="11">
    <source>
        <dbReference type="Proteomes" id="UP000434172"/>
    </source>
</evidence>
<accession>A0A8H3WG07</accession>
<evidence type="ECO:0000313" key="10">
    <source>
        <dbReference type="EMBL" id="KAF0328066.1"/>
    </source>
</evidence>
<gene>
    <name evidence="10" type="ORF">GQ607_004546</name>
</gene>
<proteinExistence type="inferred from homology"/>
<dbReference type="Proteomes" id="UP000434172">
    <property type="component" value="Unassembled WGS sequence"/>
</dbReference>
<comment type="subcellular location">
    <subcellularLocation>
        <location evidence="1">Membrane</location>
    </subcellularLocation>
</comment>
<dbReference type="InterPro" id="IPR026015">
    <property type="entry name" value="ATP_synth_OSCP/delta_N_sf"/>
</dbReference>
<feature type="binding site" evidence="9">
    <location>
        <position position="139"/>
    </location>
    <ligand>
        <name>Zn(2+)</name>
        <dbReference type="ChEBI" id="CHEBI:29105"/>
    </ligand>
</feature>
<comment type="similarity">
    <text evidence="2">Belongs to the ATPase delta chain family.</text>
</comment>
<dbReference type="Gene3D" id="1.20.140.30">
    <property type="entry name" value="MOB kinase activator"/>
    <property type="match status" value="1"/>
</dbReference>
<evidence type="ECO:0000256" key="7">
    <source>
        <dbReference type="ARBA" id="ARBA00023136"/>
    </source>
</evidence>
<dbReference type="HAMAP" id="MF_01416">
    <property type="entry name" value="ATP_synth_delta_bact"/>
    <property type="match status" value="1"/>
</dbReference>
<dbReference type="InterPro" id="IPR020781">
    <property type="entry name" value="ATPase_OSCP/d_CS"/>
</dbReference>
<dbReference type="PROSITE" id="PS00389">
    <property type="entry name" value="ATPASE_DELTA"/>
    <property type="match status" value="1"/>
</dbReference>
<evidence type="ECO:0000256" key="9">
    <source>
        <dbReference type="PIRSR" id="PIRSR605301-1"/>
    </source>
</evidence>
<dbReference type="PRINTS" id="PR00125">
    <property type="entry name" value="ATPASEDELTA"/>
</dbReference>
<keyword evidence="7" id="KW-0472">Membrane</keyword>
<protein>
    <recommendedName>
        <fullName evidence="3">ATP synthase subunit 5, mitochondrial</fullName>
    </recommendedName>
</protein>
<sequence>MMSLLQYLSVRTGLLAEGIPSLPMPSPPPAIPDPLRSNAVTRDVTVIKTYEPEVIETSADDDCDGNSKAGRNQFRARTVKGGNNGVALRQYAEATLGGGSLRKVVKLPEGEDENEWLAVNMVDFYNQINLLYGAITEFCSPKSCPEMKATDEFEYLWQDSDQYKKPTHMSAPDYIEHLMTWVQSTIDNETMMPSRIGVPFPKNFPSHVRQIFKRMYRVYAHVYCHHYSIIRELGLEPHLNTSFKQVTDNPAMGLRIRALDMTNSVFARLAMGECVAKDSWFISIRIIAYRELNWYGACVCLGSVLLQQRTTQRQPQGINIPNCRSSNLNLENRQLPPLLLKSAASLPPRLDTPLVRLPSKLSTRTFTMFSRSATRAVRAAAPASRLVAPRVPAVRTYAAAAAATENVKPPVAVFGLDGTYATALYTAAVKTSALDPTAKALSSLEALVSKDAKLSTILAAPTLSAEDKTAIVAELTKQAGAGSQETVKNFLAALAENNRLGLLPGVCQKFGEIMSAARGEVELIVTSATQLDNKTLNRLESAITKSSYVGQGKKLKVTNQVNPEIVGGLIVEVGDRTIDLSVSSKIAKLNKLLTDTL</sequence>
<dbReference type="InterPro" id="IPR036703">
    <property type="entry name" value="MOB_kinase_act_sf"/>
</dbReference>
<dbReference type="InterPro" id="IPR005301">
    <property type="entry name" value="MOB_kinase_act_fam"/>
</dbReference>
<dbReference type="SMART" id="SM01388">
    <property type="entry name" value="Mob1_phocein"/>
    <property type="match status" value="1"/>
</dbReference>
<feature type="binding site" evidence="9">
    <location>
        <position position="144"/>
    </location>
    <ligand>
        <name>Zn(2+)</name>
        <dbReference type="ChEBI" id="CHEBI:29105"/>
    </ligand>
</feature>
<evidence type="ECO:0000256" key="6">
    <source>
        <dbReference type="ARBA" id="ARBA00023065"/>
    </source>
</evidence>
<organism evidence="10 11">
    <name type="scientific">Colletotrichum asianum</name>
    <dbReference type="NCBI Taxonomy" id="702518"/>
    <lineage>
        <taxon>Eukaryota</taxon>
        <taxon>Fungi</taxon>
        <taxon>Dikarya</taxon>
        <taxon>Ascomycota</taxon>
        <taxon>Pezizomycotina</taxon>
        <taxon>Sordariomycetes</taxon>
        <taxon>Hypocreomycetidae</taxon>
        <taxon>Glomerellales</taxon>
        <taxon>Glomerellaceae</taxon>
        <taxon>Colletotrichum</taxon>
        <taxon>Colletotrichum gloeosporioides species complex</taxon>
    </lineage>
</organism>
<evidence type="ECO:0000256" key="8">
    <source>
        <dbReference type="ARBA" id="ARBA00023310"/>
    </source>
</evidence>
<dbReference type="GO" id="GO:0016020">
    <property type="term" value="C:membrane"/>
    <property type="evidence" value="ECO:0007669"/>
    <property type="project" value="UniProtKB-SubCell"/>
</dbReference>
<keyword evidence="5" id="KW-0375">Hydrogen ion transport</keyword>
<dbReference type="Pfam" id="PF00213">
    <property type="entry name" value="OSCP"/>
    <property type="match status" value="1"/>
</dbReference>
<dbReference type="GO" id="GO:0046933">
    <property type="term" value="F:proton-transporting ATP synthase activity, rotational mechanism"/>
    <property type="evidence" value="ECO:0007669"/>
    <property type="project" value="InterPro"/>
</dbReference>
<dbReference type="OrthoDB" id="8170117at2759"/>
<comment type="caution">
    <text evidence="10">The sequence shown here is derived from an EMBL/GenBank/DDBJ whole genome shotgun (WGS) entry which is preliminary data.</text>
</comment>
<keyword evidence="4" id="KW-0813">Transport</keyword>
<dbReference type="SUPFAM" id="SSF47928">
    <property type="entry name" value="N-terminal domain of the delta subunit of the F1F0-ATP synthase"/>
    <property type="match status" value="1"/>
</dbReference>
<keyword evidence="11" id="KW-1185">Reference proteome</keyword>
<keyword evidence="8" id="KW-0066">ATP synthesis</keyword>
<dbReference type="InterPro" id="IPR000711">
    <property type="entry name" value="ATPase_OSCP/dsu"/>
</dbReference>
<dbReference type="SUPFAM" id="SSF101152">
    <property type="entry name" value="Mob1/phocein"/>
    <property type="match status" value="1"/>
</dbReference>
<evidence type="ECO:0000256" key="4">
    <source>
        <dbReference type="ARBA" id="ARBA00022448"/>
    </source>
</evidence>
<evidence type="ECO:0000256" key="3">
    <source>
        <dbReference type="ARBA" id="ARBA00014723"/>
    </source>
</evidence>
<reference evidence="10 11" key="1">
    <citation type="submission" date="2019-12" db="EMBL/GenBank/DDBJ databases">
        <title>A genome sequence resource for the geographically widespread anthracnose pathogen Colletotrichum asianum.</title>
        <authorList>
            <person name="Meng Y."/>
        </authorList>
    </citation>
    <scope>NUCLEOTIDE SEQUENCE [LARGE SCALE GENOMIC DNA]</scope>
    <source>
        <strain evidence="10 11">ICMP 18580</strain>
    </source>
</reference>
<dbReference type="PANTHER" id="PTHR22599">
    <property type="entry name" value="MPS ONE BINDER KINASE ACTIVATOR-LIKE MOB"/>
    <property type="match status" value="1"/>
</dbReference>
<dbReference type="NCBIfam" id="TIGR01145">
    <property type="entry name" value="ATP_synt_delta"/>
    <property type="match status" value="1"/>
</dbReference>
<feature type="binding site" evidence="9">
    <location>
        <position position="221"/>
    </location>
    <ligand>
        <name>Zn(2+)</name>
        <dbReference type="ChEBI" id="CHEBI:29105"/>
    </ligand>
</feature>
<evidence type="ECO:0000256" key="2">
    <source>
        <dbReference type="ARBA" id="ARBA00007046"/>
    </source>
</evidence>
<dbReference type="Pfam" id="PF03637">
    <property type="entry name" value="Mob1_phocein"/>
    <property type="match status" value="1"/>
</dbReference>
<keyword evidence="6" id="KW-0406">Ion transport</keyword>
<evidence type="ECO:0000256" key="5">
    <source>
        <dbReference type="ARBA" id="ARBA00022781"/>
    </source>
</evidence>
<dbReference type="EMBL" id="WOWK01000019">
    <property type="protein sequence ID" value="KAF0328066.1"/>
    <property type="molecule type" value="Genomic_DNA"/>
</dbReference>